<proteinExistence type="predicted"/>
<evidence type="ECO:0000313" key="1">
    <source>
        <dbReference type="EMBL" id="RRT57524.1"/>
    </source>
</evidence>
<gene>
    <name evidence="1" type="ORF">B296_00016418</name>
</gene>
<sequence>MDCPRAILRPRVTQEWVGEGELSKERTQSEVAKALQCSSIPCSHRGRMLVVKWAEEVENAEANSKYQDRVKG</sequence>
<dbReference type="AlphaFoldDB" id="A0A426Z0M9"/>
<name>A0A426Z0M9_ENSVE</name>
<protein>
    <submittedName>
        <fullName evidence="1">Uncharacterized protein</fullName>
    </submittedName>
</protein>
<dbReference type="EMBL" id="AMZH03009122">
    <property type="protein sequence ID" value="RRT57524.1"/>
    <property type="molecule type" value="Genomic_DNA"/>
</dbReference>
<organism evidence="1 2">
    <name type="scientific">Ensete ventricosum</name>
    <name type="common">Abyssinian banana</name>
    <name type="synonym">Musa ensete</name>
    <dbReference type="NCBI Taxonomy" id="4639"/>
    <lineage>
        <taxon>Eukaryota</taxon>
        <taxon>Viridiplantae</taxon>
        <taxon>Streptophyta</taxon>
        <taxon>Embryophyta</taxon>
        <taxon>Tracheophyta</taxon>
        <taxon>Spermatophyta</taxon>
        <taxon>Magnoliopsida</taxon>
        <taxon>Liliopsida</taxon>
        <taxon>Zingiberales</taxon>
        <taxon>Musaceae</taxon>
        <taxon>Ensete</taxon>
    </lineage>
</organism>
<reference evidence="1 2" key="1">
    <citation type="journal article" date="2014" name="Agronomy (Basel)">
        <title>A Draft Genome Sequence for Ensete ventricosum, the Drought-Tolerant Tree Against Hunger.</title>
        <authorList>
            <person name="Harrison J."/>
            <person name="Moore K.A."/>
            <person name="Paszkiewicz K."/>
            <person name="Jones T."/>
            <person name="Grant M."/>
            <person name="Ambacheew D."/>
            <person name="Muzemil S."/>
            <person name="Studholme D.J."/>
        </authorList>
    </citation>
    <scope>NUCLEOTIDE SEQUENCE [LARGE SCALE GENOMIC DNA]</scope>
</reference>
<evidence type="ECO:0000313" key="2">
    <source>
        <dbReference type="Proteomes" id="UP000287651"/>
    </source>
</evidence>
<accession>A0A426Z0M9</accession>
<dbReference type="Proteomes" id="UP000287651">
    <property type="component" value="Unassembled WGS sequence"/>
</dbReference>
<comment type="caution">
    <text evidence="1">The sequence shown here is derived from an EMBL/GenBank/DDBJ whole genome shotgun (WGS) entry which is preliminary data.</text>
</comment>